<dbReference type="GO" id="GO:0004822">
    <property type="term" value="F:isoleucine-tRNA ligase activity"/>
    <property type="evidence" value="ECO:0007669"/>
    <property type="project" value="InterPro"/>
</dbReference>
<evidence type="ECO:0000256" key="4">
    <source>
        <dbReference type="ARBA" id="ARBA00022917"/>
    </source>
</evidence>
<gene>
    <name evidence="7" type="ORF">S01H1_65958</name>
</gene>
<dbReference type="InterPro" id="IPR009080">
    <property type="entry name" value="tRNAsynth_Ia_anticodon-bd"/>
</dbReference>
<dbReference type="Gene3D" id="1.10.730.10">
    <property type="entry name" value="Isoleucyl-tRNA Synthetase, Domain 1"/>
    <property type="match status" value="1"/>
</dbReference>
<keyword evidence="5" id="KW-0030">Aminoacyl-tRNA synthetase</keyword>
<dbReference type="AlphaFoldDB" id="X0XCD5"/>
<dbReference type="GO" id="GO:0005524">
    <property type="term" value="F:ATP binding"/>
    <property type="evidence" value="ECO:0007669"/>
    <property type="project" value="UniProtKB-KW"/>
</dbReference>
<keyword evidence="2" id="KW-0547">Nucleotide-binding</keyword>
<feature type="domain" description="Aminoacyl-tRNA synthetase class Ia" evidence="6">
    <location>
        <begin position="1"/>
        <end position="180"/>
    </location>
</feature>
<sequence length="250" mass="29078">ITRQRYWGTPLPIWKCDKCRDYVVIGSTTELKKLAGKVPKDLHRPYIDEIEIKCKCGNKKKRIPDILDVWIDAGTTSWSCLDYPQKKDLFKKLWPPDFILEGKDQIRGWFNLLLVASMVSMNKHSYKACYMHGFVQDAEGRKMSKSLGNIISPYEVIDKFGADTLRYYMIGGANAGLDINYNMEDTKIKHKNLTVLWNIHKYLIDLVKNSSIDLRKLKIDKKKASIEEKYIISKLNSTIKKATELFEKYK</sequence>
<keyword evidence="3" id="KW-0067">ATP-binding</keyword>
<evidence type="ECO:0000256" key="2">
    <source>
        <dbReference type="ARBA" id="ARBA00022741"/>
    </source>
</evidence>
<keyword evidence="1" id="KW-0436">Ligase</keyword>
<dbReference type="InterPro" id="IPR014729">
    <property type="entry name" value="Rossmann-like_a/b/a_fold"/>
</dbReference>
<dbReference type="PANTHER" id="PTHR42780">
    <property type="entry name" value="SOLEUCYL-TRNA SYNTHETASE"/>
    <property type="match status" value="1"/>
</dbReference>
<evidence type="ECO:0000256" key="3">
    <source>
        <dbReference type="ARBA" id="ARBA00022840"/>
    </source>
</evidence>
<dbReference type="Pfam" id="PF00133">
    <property type="entry name" value="tRNA-synt_1"/>
    <property type="match status" value="1"/>
</dbReference>
<evidence type="ECO:0000259" key="6">
    <source>
        <dbReference type="Pfam" id="PF00133"/>
    </source>
</evidence>
<evidence type="ECO:0000313" key="7">
    <source>
        <dbReference type="EMBL" id="GAG40745.1"/>
    </source>
</evidence>
<accession>X0XCD5</accession>
<proteinExistence type="predicted"/>
<comment type="caution">
    <text evidence="7">The sequence shown here is derived from an EMBL/GenBank/DDBJ whole genome shotgun (WGS) entry which is preliminary data.</text>
</comment>
<dbReference type="SUPFAM" id="SSF52374">
    <property type="entry name" value="Nucleotidylyl transferase"/>
    <property type="match status" value="1"/>
</dbReference>
<feature type="non-terminal residue" evidence="7">
    <location>
        <position position="1"/>
    </location>
</feature>
<evidence type="ECO:0000256" key="5">
    <source>
        <dbReference type="ARBA" id="ARBA00023146"/>
    </source>
</evidence>
<dbReference type="PANTHER" id="PTHR42780:SF1">
    <property type="entry name" value="ISOLEUCINE--TRNA LIGASE, CYTOPLASMIC"/>
    <property type="match status" value="1"/>
</dbReference>
<dbReference type="Gene3D" id="3.40.50.620">
    <property type="entry name" value="HUPs"/>
    <property type="match status" value="1"/>
</dbReference>
<dbReference type="GO" id="GO:0006428">
    <property type="term" value="P:isoleucyl-tRNA aminoacylation"/>
    <property type="evidence" value="ECO:0007669"/>
    <property type="project" value="TreeGrafter"/>
</dbReference>
<dbReference type="SUPFAM" id="SSF47323">
    <property type="entry name" value="Anticodon-binding domain of a subclass of class I aminoacyl-tRNA synthetases"/>
    <property type="match status" value="1"/>
</dbReference>
<protein>
    <recommendedName>
        <fullName evidence="6">Aminoacyl-tRNA synthetase class Ia domain-containing protein</fullName>
    </recommendedName>
</protein>
<dbReference type="InterPro" id="IPR002300">
    <property type="entry name" value="aa-tRNA-synth_Ia"/>
</dbReference>
<keyword evidence="4" id="KW-0648">Protein biosynthesis</keyword>
<evidence type="ECO:0000256" key="1">
    <source>
        <dbReference type="ARBA" id="ARBA00022598"/>
    </source>
</evidence>
<organism evidence="7">
    <name type="scientific">marine sediment metagenome</name>
    <dbReference type="NCBI Taxonomy" id="412755"/>
    <lineage>
        <taxon>unclassified sequences</taxon>
        <taxon>metagenomes</taxon>
        <taxon>ecological metagenomes</taxon>
    </lineage>
</organism>
<dbReference type="InterPro" id="IPR023586">
    <property type="entry name" value="Ile-tRNA-ligase_type2"/>
</dbReference>
<feature type="non-terminal residue" evidence="7">
    <location>
        <position position="250"/>
    </location>
</feature>
<name>X0XCD5_9ZZZZ</name>
<reference evidence="7" key="1">
    <citation type="journal article" date="2014" name="Front. Microbiol.">
        <title>High frequency of phylogenetically diverse reductive dehalogenase-homologous genes in deep subseafloor sedimentary metagenomes.</title>
        <authorList>
            <person name="Kawai M."/>
            <person name="Futagami T."/>
            <person name="Toyoda A."/>
            <person name="Takaki Y."/>
            <person name="Nishi S."/>
            <person name="Hori S."/>
            <person name="Arai W."/>
            <person name="Tsubouchi T."/>
            <person name="Morono Y."/>
            <person name="Uchiyama I."/>
            <person name="Ito T."/>
            <person name="Fujiyama A."/>
            <person name="Inagaki F."/>
            <person name="Takami H."/>
        </authorList>
    </citation>
    <scope>NUCLEOTIDE SEQUENCE</scope>
    <source>
        <strain evidence="7">Expedition CK06-06</strain>
    </source>
</reference>
<dbReference type="EMBL" id="BARS01043583">
    <property type="protein sequence ID" value="GAG40745.1"/>
    <property type="molecule type" value="Genomic_DNA"/>
</dbReference>